<evidence type="ECO:0000259" key="14">
    <source>
        <dbReference type="Pfam" id="PF03200"/>
    </source>
</evidence>
<evidence type="ECO:0000256" key="6">
    <source>
        <dbReference type="ARBA" id="ARBA00022968"/>
    </source>
</evidence>
<dbReference type="Gene3D" id="1.50.10.10">
    <property type="match status" value="1"/>
</dbReference>
<evidence type="ECO:0000259" key="15">
    <source>
        <dbReference type="Pfam" id="PF16923"/>
    </source>
</evidence>
<evidence type="ECO:0000256" key="12">
    <source>
        <dbReference type="RuleBase" id="RU368089"/>
    </source>
</evidence>
<keyword evidence="6" id="KW-0735">Signal-anchor</keyword>
<dbReference type="InterPro" id="IPR031335">
    <property type="entry name" value="Glyco_hydro_63_C"/>
</dbReference>
<keyword evidence="4 12" id="KW-0378">Hydrolase</keyword>
<keyword evidence="10 12" id="KW-0326">Glycosidase</keyword>
<keyword evidence="7 12" id="KW-1133">Transmembrane helix</keyword>
<feature type="domain" description="Glycosyl hydrolase family 63 C-terminal" evidence="14">
    <location>
        <begin position="412"/>
        <end position="1000"/>
    </location>
</feature>
<evidence type="ECO:0000256" key="5">
    <source>
        <dbReference type="ARBA" id="ARBA00022824"/>
    </source>
</evidence>
<evidence type="ECO:0000256" key="13">
    <source>
        <dbReference type="SAM" id="MobiDB-lite"/>
    </source>
</evidence>
<keyword evidence="17" id="KW-1185">Reference proteome</keyword>
<dbReference type="EMBL" id="CABPRJ010002411">
    <property type="protein sequence ID" value="VVC45721.1"/>
    <property type="molecule type" value="Genomic_DNA"/>
</dbReference>
<evidence type="ECO:0000256" key="4">
    <source>
        <dbReference type="ARBA" id="ARBA00022801"/>
    </source>
</evidence>
<dbReference type="GO" id="GO:0006487">
    <property type="term" value="P:protein N-linked glycosylation"/>
    <property type="evidence" value="ECO:0007669"/>
    <property type="project" value="UniProtKB-UniRule"/>
</dbReference>
<dbReference type="InterPro" id="IPR004888">
    <property type="entry name" value="Glycoside_hydrolase_63"/>
</dbReference>
<gene>
    <name evidence="16" type="ORF">CINCED_3A016332</name>
</gene>
<feature type="transmembrane region" description="Helical" evidence="12">
    <location>
        <begin position="62"/>
        <end position="82"/>
    </location>
</feature>
<comment type="similarity">
    <text evidence="2 12">Belongs to the glycosyl hydrolase 63 family.</text>
</comment>
<accession>A0A5E4NPE2</accession>
<evidence type="ECO:0000256" key="1">
    <source>
        <dbReference type="ARBA" id="ARBA00004648"/>
    </source>
</evidence>
<reference evidence="16 17" key="1">
    <citation type="submission" date="2019-08" db="EMBL/GenBank/DDBJ databases">
        <authorList>
            <person name="Alioto T."/>
            <person name="Alioto T."/>
            <person name="Gomez Garrido J."/>
        </authorList>
    </citation>
    <scope>NUCLEOTIDE SEQUENCE [LARGE SCALE GENOMIC DNA]</scope>
</reference>
<evidence type="ECO:0000256" key="8">
    <source>
        <dbReference type="ARBA" id="ARBA00023136"/>
    </source>
</evidence>
<protein>
    <recommendedName>
        <fullName evidence="11 12">Mannosyl-oligosaccharide glucosidase</fullName>
        <ecNumber evidence="11 12">3.2.1.106</ecNumber>
    </recommendedName>
</protein>
<dbReference type="EC" id="3.2.1.106" evidence="11 12"/>
<keyword evidence="9" id="KW-0325">Glycoprotein</keyword>
<dbReference type="OrthoDB" id="410058at2759"/>
<dbReference type="PANTHER" id="PTHR10412">
    <property type="entry name" value="MANNOSYL-OLIGOSACCHARIDE GLUCOSIDASE"/>
    <property type="match status" value="1"/>
</dbReference>
<evidence type="ECO:0000256" key="10">
    <source>
        <dbReference type="ARBA" id="ARBA00023295"/>
    </source>
</evidence>
<dbReference type="SUPFAM" id="SSF48208">
    <property type="entry name" value="Six-hairpin glycosidases"/>
    <property type="match status" value="1"/>
</dbReference>
<keyword evidence="8 12" id="KW-0472">Membrane</keyword>
<evidence type="ECO:0000313" key="17">
    <source>
        <dbReference type="Proteomes" id="UP000325440"/>
    </source>
</evidence>
<dbReference type="Pfam" id="PF03200">
    <property type="entry name" value="Glyco_hydro_63"/>
    <property type="match status" value="1"/>
</dbReference>
<organism evidence="16 17">
    <name type="scientific">Cinara cedri</name>
    <dbReference type="NCBI Taxonomy" id="506608"/>
    <lineage>
        <taxon>Eukaryota</taxon>
        <taxon>Metazoa</taxon>
        <taxon>Ecdysozoa</taxon>
        <taxon>Arthropoda</taxon>
        <taxon>Hexapoda</taxon>
        <taxon>Insecta</taxon>
        <taxon>Pterygota</taxon>
        <taxon>Neoptera</taxon>
        <taxon>Paraneoptera</taxon>
        <taxon>Hemiptera</taxon>
        <taxon>Sternorrhyncha</taxon>
        <taxon>Aphidomorpha</taxon>
        <taxon>Aphidoidea</taxon>
        <taxon>Aphididae</taxon>
        <taxon>Lachninae</taxon>
        <taxon>Cinara</taxon>
    </lineage>
</organism>
<dbReference type="InterPro" id="IPR012341">
    <property type="entry name" value="6hp_glycosidase-like_sf"/>
</dbReference>
<evidence type="ECO:0000256" key="11">
    <source>
        <dbReference type="ARBA" id="ARBA00038888"/>
    </source>
</evidence>
<feature type="region of interest" description="Disordered" evidence="13">
    <location>
        <begin position="1"/>
        <end position="29"/>
    </location>
</feature>
<dbReference type="Pfam" id="PF16923">
    <property type="entry name" value="Glyco_hydro_63N"/>
    <property type="match status" value="1"/>
</dbReference>
<comment type="subcellular location">
    <subcellularLocation>
        <location evidence="1 12">Endoplasmic reticulum membrane</location>
        <topology evidence="1 12">Single-pass type II membrane protein</topology>
    </subcellularLocation>
</comment>
<dbReference type="PANTHER" id="PTHR10412:SF11">
    <property type="entry name" value="MANNOSYL-OLIGOSACCHARIDE GLUCOSIDASE"/>
    <property type="match status" value="1"/>
</dbReference>
<dbReference type="GO" id="GO:0004573">
    <property type="term" value="F:Glc3Man9GlcNAc2 oligosaccharide glucosidase activity"/>
    <property type="evidence" value="ECO:0007669"/>
    <property type="project" value="UniProtKB-UniRule"/>
</dbReference>
<dbReference type="Gene3D" id="2.70.98.110">
    <property type="entry name" value="Glycosyl hydrolase family 63, N-terminal domain"/>
    <property type="match status" value="1"/>
</dbReference>
<evidence type="ECO:0000256" key="2">
    <source>
        <dbReference type="ARBA" id="ARBA00010833"/>
    </source>
</evidence>
<name>A0A5E4NPE2_9HEMI</name>
<evidence type="ECO:0000256" key="3">
    <source>
        <dbReference type="ARBA" id="ARBA00022692"/>
    </source>
</evidence>
<proteinExistence type="inferred from homology"/>
<comment type="function">
    <text evidence="12">Cleaves the distal alpha 1,2-linked glucose residue from the Glc(3)Man(9)GlcNAc(2) oligosaccharide precursor.</text>
</comment>
<dbReference type="GO" id="GO:0005789">
    <property type="term" value="C:endoplasmic reticulum membrane"/>
    <property type="evidence" value="ECO:0007669"/>
    <property type="project" value="UniProtKB-SubCell"/>
</dbReference>
<sequence>MVIPVKRKTSPMTPSVRFTDELPDDTTEQPEILRTDFKPITQLPPENNEDISNGGLFSLSPLWTLSTVILLCAIMALSYRGYLDTQAINYPFQGPKVIQKNTGVDQALWGTYRPGAYLGLRTKEPLDRGSVLAGLMWFRQYDLMMTESIDSAIRHMCDNSHKDLVYGYLEHDTVNYGHQVINDGKDKDGFKLQTIFLRPHTDTINYQTNTDWTTRIIYETNNSASSVSLIWYVYIDPGDIDLPLTSKKYSLDVLKGDNKSLATILGSTPSLTDFRMSIIPRTSSNLDNLNKFSIHINTSISSVWCSNTAQLKHCLAKLMILKRNSLKDPSAGSQIMLLEKNSYMHYDSHQISNNLLNNFMAVQITITHNSKKSSEKFKSKGLSYTFDVAYTQKNKQKPHVFINSVPSLVGNKFDLVHKEYSKRFQKKFEKSFPIKLNGIVENKLLLTFARVTFSNMAGSLGYFYGSSLVRDDDDEDIQKKSEVSIDDAVKYWTAGLLTAVPSRSQFPRGFLWDDGFHGLMLGSYDIELQLNILGHWMDLLNHQGWIPREQILGSEARSRVPEEFVVQSSRAANPPALLLTVDLLLKQIKQKQQSISNTNNNNDKFNIDKIDNTLRRLYPRLKAWYNWFNRTQRAINSWTKKLKLPMDSDDLRLAKKFVGYRWRGRDSITNKELNPKTLTSGMDDYPRSSHPVNDNGSSNLPLENLMNDFDVSERHVDLHCWMAHGARIMNDLYIYLKPDISNYENEYSRHFWMLVENLDHLHWTGENNDTFQSSLSKFPMYADYGVHTDDLKLVKLKKNHDYVRIVGEDFPKWRFVDSHIGYNALFPMFFRLVKNSHRLNAILDLIEGTYNNSSLLTKSCGIRSLSKSSPLYKVRNTLHDPPYWRGSVWINMQYLACSSLYYYANLPVDTESSYTNNKYEKLEPIRYLDLKTKQRCNKLYNRIRNDVIQCVYKEWLRTGYVWEQYSDNLEWDSSFGLFHKGLGTRPFTGWSANVVLLMAEIY</sequence>
<evidence type="ECO:0000256" key="7">
    <source>
        <dbReference type="ARBA" id="ARBA00022989"/>
    </source>
</evidence>
<dbReference type="InterPro" id="IPR038518">
    <property type="entry name" value="Glyco_hydro_63N_sf"/>
</dbReference>
<dbReference type="GO" id="GO:0009311">
    <property type="term" value="P:oligosaccharide metabolic process"/>
    <property type="evidence" value="ECO:0007669"/>
    <property type="project" value="UniProtKB-UniRule"/>
</dbReference>
<dbReference type="Proteomes" id="UP000325440">
    <property type="component" value="Unassembled WGS sequence"/>
</dbReference>
<keyword evidence="5 12" id="KW-0256">Endoplasmic reticulum</keyword>
<dbReference type="InterPro" id="IPR031631">
    <property type="entry name" value="Glyco_hydro_63N"/>
</dbReference>
<dbReference type="AlphaFoldDB" id="A0A5E4NPE2"/>
<comment type="catalytic activity">
    <reaction evidence="12">
        <text>N(4)-(alpha-D-Glc-(1-&gt;2)-alpha-D-Glc-(1-&gt;3)-alpha-D-Glc-(1-&gt;3)-alpha-D-Man-(1-&gt;2)-alpha-D-Man-(1-&gt;2)-alpha-D-Man-(1-&gt;3)-[alpha-D-Man-(1-&gt;2)-alpha-D-Man-(1-&gt;3)-[alpha-D-Man-(1-&gt;2)-alpha-D-Man-(1-&gt;6)]-alpha-D-Man-(1-&gt;6)]-beta-D-Man-(1-&gt;4)-beta-D-GlcNAc-(1-&gt;4)-beta-D-GlcNAc)-L-asparaginyl-[protein] + H2O = N(4)-(alpha-D-Glc-(1-&gt;3)-alpha-D-Glc-(1-&gt;3)-alpha-D-Man-(1-&gt;2)-alpha-D-Man-(1-&gt;2)-alpha-D-Man-(1-&gt;3)-[alpha-D-Man-(1-&gt;2)-alpha-D-Man-(1-&gt;3)-[alpha-D-Man-(1-&gt;2)-alpha-D-Man-(1-&gt;6)]-alpha-D-Man-(1-&gt;6)]-beta-D-Man-(1-&gt;4)-beta-D-GlcNAc-(1-&gt;4)-beta-D-GlcNAc)-L-asparaginyl-[protein] + beta-D-glucose</text>
        <dbReference type="Rhea" id="RHEA:55988"/>
        <dbReference type="Rhea" id="RHEA-COMP:12806"/>
        <dbReference type="Rhea" id="RHEA-COMP:14355"/>
        <dbReference type="ChEBI" id="CHEBI:15377"/>
        <dbReference type="ChEBI" id="CHEBI:15903"/>
        <dbReference type="ChEBI" id="CHEBI:59082"/>
        <dbReference type="ChEBI" id="CHEBI:132537"/>
        <dbReference type="EC" id="3.2.1.106"/>
    </reaction>
</comment>
<feature type="domain" description="Glycosyl hydrolase family 63 N-terminal" evidence="15">
    <location>
        <begin position="108"/>
        <end position="281"/>
    </location>
</feature>
<evidence type="ECO:0000256" key="9">
    <source>
        <dbReference type="ARBA" id="ARBA00023180"/>
    </source>
</evidence>
<dbReference type="InterPro" id="IPR008928">
    <property type="entry name" value="6-hairpin_glycosidase_sf"/>
</dbReference>
<evidence type="ECO:0000313" key="16">
    <source>
        <dbReference type="EMBL" id="VVC45721.1"/>
    </source>
</evidence>
<keyword evidence="3 12" id="KW-0812">Transmembrane</keyword>